<dbReference type="AlphaFoldDB" id="A0A1F6GF96"/>
<evidence type="ECO:0008006" key="4">
    <source>
        <dbReference type="Google" id="ProtNLM"/>
    </source>
</evidence>
<proteinExistence type="predicted"/>
<feature type="signal peptide" evidence="1">
    <location>
        <begin position="1"/>
        <end position="21"/>
    </location>
</feature>
<sequence length="140" mass="16575">MKKVLILLLITINLVACTTFSNEEDIPRKKMNLACAEPRLDSSFQFHDKAVGFLKSFYKTRKESELFFAWYASEDSLYMAHTIGKCFDKRNKHFHAMQNVVQKNEVLRRLIVQNMRQDSQAELSELFLDDYKKIFNRDIQ</sequence>
<name>A0A1F6GF96_9PROT</name>
<dbReference type="STRING" id="1817772.A2527_04070"/>
<organism evidence="2 3">
    <name type="scientific">Candidatus Lambdaproteobacteria bacterium RIFOXYD2_FULL_50_16</name>
    <dbReference type="NCBI Taxonomy" id="1817772"/>
    <lineage>
        <taxon>Bacteria</taxon>
        <taxon>Pseudomonadati</taxon>
        <taxon>Pseudomonadota</taxon>
        <taxon>Candidatus Lambdaproteobacteria</taxon>
    </lineage>
</organism>
<protein>
    <recommendedName>
        <fullName evidence="4">Lipoprotein</fullName>
    </recommendedName>
</protein>
<dbReference type="EMBL" id="MFNE01000010">
    <property type="protein sequence ID" value="OGG96738.1"/>
    <property type="molecule type" value="Genomic_DNA"/>
</dbReference>
<feature type="chain" id="PRO_5009524698" description="Lipoprotein" evidence="1">
    <location>
        <begin position="22"/>
        <end position="140"/>
    </location>
</feature>
<dbReference type="Proteomes" id="UP000178449">
    <property type="component" value="Unassembled WGS sequence"/>
</dbReference>
<comment type="caution">
    <text evidence="2">The sequence shown here is derived from an EMBL/GenBank/DDBJ whole genome shotgun (WGS) entry which is preliminary data.</text>
</comment>
<evidence type="ECO:0000313" key="3">
    <source>
        <dbReference type="Proteomes" id="UP000178449"/>
    </source>
</evidence>
<reference evidence="2 3" key="1">
    <citation type="journal article" date="2016" name="Nat. Commun.">
        <title>Thousands of microbial genomes shed light on interconnected biogeochemical processes in an aquifer system.</title>
        <authorList>
            <person name="Anantharaman K."/>
            <person name="Brown C.T."/>
            <person name="Hug L.A."/>
            <person name="Sharon I."/>
            <person name="Castelle C.J."/>
            <person name="Probst A.J."/>
            <person name="Thomas B.C."/>
            <person name="Singh A."/>
            <person name="Wilkins M.J."/>
            <person name="Karaoz U."/>
            <person name="Brodie E.L."/>
            <person name="Williams K.H."/>
            <person name="Hubbard S.S."/>
            <person name="Banfield J.F."/>
        </authorList>
    </citation>
    <scope>NUCLEOTIDE SEQUENCE [LARGE SCALE GENOMIC DNA]</scope>
</reference>
<evidence type="ECO:0000256" key="1">
    <source>
        <dbReference type="SAM" id="SignalP"/>
    </source>
</evidence>
<accession>A0A1F6GF96</accession>
<evidence type="ECO:0000313" key="2">
    <source>
        <dbReference type="EMBL" id="OGG96738.1"/>
    </source>
</evidence>
<keyword evidence="1" id="KW-0732">Signal</keyword>
<gene>
    <name evidence="2" type="ORF">A2527_04070</name>
</gene>